<evidence type="ECO:0000259" key="2">
    <source>
        <dbReference type="PROSITE" id="PS50076"/>
    </source>
</evidence>
<evidence type="ECO:0000313" key="4">
    <source>
        <dbReference type="Proteomes" id="UP000325780"/>
    </source>
</evidence>
<dbReference type="InterPro" id="IPR036869">
    <property type="entry name" value="J_dom_sf"/>
</dbReference>
<evidence type="ECO:0000313" key="3">
    <source>
        <dbReference type="EMBL" id="KAE8152687.1"/>
    </source>
</evidence>
<sequence>MLKKPHILCCGGFRLLNPSCPSLPLRPWRSSLYQCYATAHGFHADDLSWPSSPSYTPYDVLKHDKMAPYTKSRFYELVKIYHPDRPCNDHPLCKDITPEVRVQRYHLVIAANEILSDPSKRAAYDLFGAGWVLPSGQLPSWATPGSKDWSPIYANATWEDWERWQNRFKGKQEHLVDNRMFTRLVILLVLLGGALQASWINRFSIGHEQRLKELNEQSMRLLKGRRENTAQQMASSDAKVQHFLIRRDPSGVGLKEGEQAVYENALHGPKHAVSADQSQTGDNTIIETEQPDGST</sequence>
<proteinExistence type="predicted"/>
<accession>A0A5N6U1X6</accession>
<dbReference type="PROSITE" id="PS50076">
    <property type="entry name" value="DNAJ_2"/>
    <property type="match status" value="1"/>
</dbReference>
<dbReference type="Proteomes" id="UP000325780">
    <property type="component" value="Unassembled WGS sequence"/>
</dbReference>
<dbReference type="InterPro" id="IPR001623">
    <property type="entry name" value="DnaJ_domain"/>
</dbReference>
<dbReference type="OrthoDB" id="17458at2759"/>
<reference evidence="3 4" key="1">
    <citation type="submission" date="2019-04" db="EMBL/GenBank/DDBJ databases">
        <title>Friends and foes A comparative genomics study of 23 Aspergillus species from section Flavi.</title>
        <authorList>
            <consortium name="DOE Joint Genome Institute"/>
            <person name="Kjaerbolling I."/>
            <person name="Vesth T."/>
            <person name="Frisvad J.C."/>
            <person name="Nybo J.L."/>
            <person name="Theobald S."/>
            <person name="Kildgaard S."/>
            <person name="Isbrandt T."/>
            <person name="Kuo A."/>
            <person name="Sato A."/>
            <person name="Lyhne E.K."/>
            <person name="Kogle M.E."/>
            <person name="Wiebenga A."/>
            <person name="Kun R.S."/>
            <person name="Lubbers R.J."/>
            <person name="Makela M.R."/>
            <person name="Barry K."/>
            <person name="Chovatia M."/>
            <person name="Clum A."/>
            <person name="Daum C."/>
            <person name="Haridas S."/>
            <person name="He G."/>
            <person name="LaButti K."/>
            <person name="Lipzen A."/>
            <person name="Mondo S."/>
            <person name="Riley R."/>
            <person name="Salamov A."/>
            <person name="Simmons B.A."/>
            <person name="Magnuson J.K."/>
            <person name="Henrissat B."/>
            <person name="Mortensen U.H."/>
            <person name="Larsen T.O."/>
            <person name="Devries R.P."/>
            <person name="Grigoriev I.V."/>
            <person name="Machida M."/>
            <person name="Baker S.E."/>
            <person name="Andersen M.R."/>
        </authorList>
    </citation>
    <scope>NUCLEOTIDE SEQUENCE [LARGE SCALE GENOMIC DNA]</scope>
    <source>
        <strain evidence="3 4">IBT 18842</strain>
    </source>
</reference>
<feature type="region of interest" description="Disordered" evidence="1">
    <location>
        <begin position="266"/>
        <end position="295"/>
    </location>
</feature>
<name>A0A5N6U1X6_ASPAV</name>
<dbReference type="SUPFAM" id="SSF46565">
    <property type="entry name" value="Chaperone J-domain"/>
    <property type="match status" value="1"/>
</dbReference>
<dbReference type="EMBL" id="ML742049">
    <property type="protein sequence ID" value="KAE8152687.1"/>
    <property type="molecule type" value="Genomic_DNA"/>
</dbReference>
<protein>
    <recommendedName>
        <fullName evidence="2">J domain-containing protein</fullName>
    </recommendedName>
</protein>
<organism evidence="3 4">
    <name type="scientific">Aspergillus avenaceus</name>
    <dbReference type="NCBI Taxonomy" id="36643"/>
    <lineage>
        <taxon>Eukaryota</taxon>
        <taxon>Fungi</taxon>
        <taxon>Dikarya</taxon>
        <taxon>Ascomycota</taxon>
        <taxon>Pezizomycotina</taxon>
        <taxon>Eurotiomycetes</taxon>
        <taxon>Eurotiomycetidae</taxon>
        <taxon>Eurotiales</taxon>
        <taxon>Aspergillaceae</taxon>
        <taxon>Aspergillus</taxon>
        <taxon>Aspergillus subgen. Circumdati</taxon>
    </lineage>
</organism>
<dbReference type="AlphaFoldDB" id="A0A5N6U1X6"/>
<feature type="domain" description="J" evidence="2">
    <location>
        <begin position="53"/>
        <end position="128"/>
    </location>
</feature>
<feature type="compositionally biased region" description="Polar residues" evidence="1">
    <location>
        <begin position="275"/>
        <end position="295"/>
    </location>
</feature>
<gene>
    <name evidence="3" type="ORF">BDV25DRAFT_150593</name>
</gene>
<evidence type="ECO:0000256" key="1">
    <source>
        <dbReference type="SAM" id="MobiDB-lite"/>
    </source>
</evidence>
<keyword evidence="4" id="KW-1185">Reference proteome</keyword>
<dbReference type="Gene3D" id="1.10.287.110">
    <property type="entry name" value="DnaJ domain"/>
    <property type="match status" value="1"/>
</dbReference>